<evidence type="ECO:0000313" key="3">
    <source>
        <dbReference type="Proteomes" id="UP000240760"/>
    </source>
</evidence>
<accession>A0A2T4C466</accession>
<evidence type="ECO:0000313" key="2">
    <source>
        <dbReference type="EMBL" id="PTB76351.1"/>
    </source>
</evidence>
<gene>
    <name evidence="2" type="ORF">M440DRAFT_1401808</name>
</gene>
<dbReference type="AlphaFoldDB" id="A0A2T4C466"/>
<organism evidence="2 3">
    <name type="scientific">Trichoderma longibrachiatum ATCC 18648</name>
    <dbReference type="NCBI Taxonomy" id="983965"/>
    <lineage>
        <taxon>Eukaryota</taxon>
        <taxon>Fungi</taxon>
        <taxon>Dikarya</taxon>
        <taxon>Ascomycota</taxon>
        <taxon>Pezizomycotina</taxon>
        <taxon>Sordariomycetes</taxon>
        <taxon>Hypocreomycetidae</taxon>
        <taxon>Hypocreales</taxon>
        <taxon>Hypocreaceae</taxon>
        <taxon>Trichoderma</taxon>
    </lineage>
</organism>
<name>A0A2T4C466_TRILO</name>
<sequence>MCLEGKGLRLSGLQVWTGSCSQSEVGDAFNICGGAVSGSGGSGERRRPVAGQKKSTGLSQLIRSRREYYGAAKREILQIITRVPRVLRLTRMYF</sequence>
<dbReference type="PROSITE" id="PS51257">
    <property type="entry name" value="PROKAR_LIPOPROTEIN"/>
    <property type="match status" value="1"/>
</dbReference>
<dbReference type="EMBL" id="KZ679132">
    <property type="protein sequence ID" value="PTB76351.1"/>
    <property type="molecule type" value="Genomic_DNA"/>
</dbReference>
<dbReference type="Proteomes" id="UP000240760">
    <property type="component" value="Unassembled WGS sequence"/>
</dbReference>
<evidence type="ECO:0000256" key="1">
    <source>
        <dbReference type="SAM" id="MobiDB-lite"/>
    </source>
</evidence>
<feature type="region of interest" description="Disordered" evidence="1">
    <location>
        <begin position="36"/>
        <end position="58"/>
    </location>
</feature>
<protein>
    <submittedName>
        <fullName evidence="2">Uncharacterized protein</fullName>
    </submittedName>
</protein>
<proteinExistence type="predicted"/>
<reference evidence="2 3" key="1">
    <citation type="submission" date="2016-07" db="EMBL/GenBank/DDBJ databases">
        <title>Multiple horizontal gene transfer events from other fungi enriched the ability of initially mycotrophic Trichoderma (Ascomycota) to feed on dead plant biomass.</title>
        <authorList>
            <consortium name="DOE Joint Genome Institute"/>
            <person name="Aerts A."/>
            <person name="Atanasova L."/>
            <person name="Chenthamara K."/>
            <person name="Zhang J."/>
            <person name="Grujic M."/>
            <person name="Henrissat B."/>
            <person name="Kuo A."/>
            <person name="Salamov A."/>
            <person name="Lipzen A."/>
            <person name="Labutti K."/>
            <person name="Barry K."/>
            <person name="Miao Y."/>
            <person name="Rahimi M.J."/>
            <person name="Shen Q."/>
            <person name="Grigoriev I.V."/>
            <person name="Kubicek C.P."/>
            <person name="Druzhinina I.S."/>
        </authorList>
    </citation>
    <scope>NUCLEOTIDE SEQUENCE [LARGE SCALE GENOMIC DNA]</scope>
    <source>
        <strain evidence="2 3">ATCC 18648</strain>
    </source>
</reference>
<keyword evidence="3" id="KW-1185">Reference proteome</keyword>